<dbReference type="PIRSF" id="PIRSF000137">
    <property type="entry name" value="Alcohol_oxidase"/>
    <property type="match status" value="1"/>
</dbReference>
<evidence type="ECO:0000256" key="8">
    <source>
        <dbReference type="PIRSR" id="PIRSR000137-2"/>
    </source>
</evidence>
<evidence type="ECO:0000256" key="7">
    <source>
        <dbReference type="PIRSR" id="PIRSR000137-1"/>
    </source>
</evidence>
<proteinExistence type="inferred from homology"/>
<feature type="active site" description="Proton donor" evidence="7">
    <location>
        <position position="538"/>
    </location>
</feature>
<gene>
    <name evidence="12" type="ORF">ONZ51_g9451</name>
</gene>
<dbReference type="InterPro" id="IPR012132">
    <property type="entry name" value="GMC_OxRdtase"/>
</dbReference>
<dbReference type="PROSITE" id="PS00623">
    <property type="entry name" value="GMC_OXRED_1"/>
    <property type="match status" value="1"/>
</dbReference>
<dbReference type="InterPro" id="IPR000172">
    <property type="entry name" value="GMC_OxRdtase_N"/>
</dbReference>
<accession>A0AAD7TLA9</accession>
<feature type="binding site" evidence="8">
    <location>
        <begin position="537"/>
        <end position="538"/>
    </location>
    <ligand>
        <name>FAD</name>
        <dbReference type="ChEBI" id="CHEBI:57692"/>
    </ligand>
</feature>
<dbReference type="SUPFAM" id="SSF51905">
    <property type="entry name" value="FAD/NAD(P)-binding domain"/>
    <property type="match status" value="1"/>
</dbReference>
<reference evidence="12" key="1">
    <citation type="submission" date="2022-11" db="EMBL/GenBank/DDBJ databases">
        <title>Genome Sequence of Cubamyces cubensis.</title>
        <authorList>
            <person name="Buettner E."/>
        </authorList>
    </citation>
    <scope>NUCLEOTIDE SEQUENCE</scope>
    <source>
        <strain evidence="12">MPL-01</strain>
    </source>
</reference>
<comment type="similarity">
    <text evidence="2 9">Belongs to the GMC oxidoreductase family.</text>
</comment>
<evidence type="ECO:0000256" key="9">
    <source>
        <dbReference type="RuleBase" id="RU003968"/>
    </source>
</evidence>
<dbReference type="PROSITE" id="PS00624">
    <property type="entry name" value="GMC_OXRED_2"/>
    <property type="match status" value="1"/>
</dbReference>
<feature type="active site" description="Proton acceptor" evidence="7">
    <location>
        <position position="581"/>
    </location>
</feature>
<dbReference type="SUPFAM" id="SSF54373">
    <property type="entry name" value="FAD-linked reductases, C-terminal domain"/>
    <property type="match status" value="1"/>
</dbReference>
<organism evidence="12 13">
    <name type="scientific">Trametes cubensis</name>
    <dbReference type="NCBI Taxonomy" id="1111947"/>
    <lineage>
        <taxon>Eukaryota</taxon>
        <taxon>Fungi</taxon>
        <taxon>Dikarya</taxon>
        <taxon>Basidiomycota</taxon>
        <taxon>Agaricomycotina</taxon>
        <taxon>Agaricomycetes</taxon>
        <taxon>Polyporales</taxon>
        <taxon>Polyporaceae</taxon>
        <taxon>Trametes</taxon>
    </lineage>
</organism>
<dbReference type="GO" id="GO:0050660">
    <property type="term" value="F:flavin adenine dinucleotide binding"/>
    <property type="evidence" value="ECO:0007669"/>
    <property type="project" value="InterPro"/>
</dbReference>
<feature type="binding site" evidence="8">
    <location>
        <position position="242"/>
    </location>
    <ligand>
        <name>FAD</name>
        <dbReference type="ChEBI" id="CHEBI:57692"/>
    </ligand>
</feature>
<evidence type="ECO:0000313" key="13">
    <source>
        <dbReference type="Proteomes" id="UP001215151"/>
    </source>
</evidence>
<keyword evidence="3 9" id="KW-0285">Flavoprotein</keyword>
<feature type="domain" description="Glucose-methanol-choline oxidoreductase N-terminal" evidence="11">
    <location>
        <begin position="282"/>
        <end position="296"/>
    </location>
</feature>
<dbReference type="EMBL" id="JAPEVG010000323">
    <property type="protein sequence ID" value="KAJ8468740.1"/>
    <property type="molecule type" value="Genomic_DNA"/>
</dbReference>
<evidence type="ECO:0000256" key="2">
    <source>
        <dbReference type="ARBA" id="ARBA00010790"/>
    </source>
</evidence>
<evidence type="ECO:0000256" key="6">
    <source>
        <dbReference type="ARBA" id="ARBA00023002"/>
    </source>
</evidence>
<evidence type="ECO:0000259" key="10">
    <source>
        <dbReference type="PROSITE" id="PS00623"/>
    </source>
</evidence>
<dbReference type="InterPro" id="IPR007867">
    <property type="entry name" value="GMC_OxRtase_C"/>
</dbReference>
<feature type="binding site" evidence="8">
    <location>
        <begin position="582"/>
        <end position="583"/>
    </location>
    <ligand>
        <name>FAD</name>
        <dbReference type="ChEBI" id="CHEBI:57692"/>
    </ligand>
</feature>
<dbReference type="Pfam" id="PF00732">
    <property type="entry name" value="GMC_oxred_N"/>
    <property type="match status" value="1"/>
</dbReference>
<comment type="cofactor">
    <cofactor evidence="1 8">
        <name>FAD</name>
        <dbReference type="ChEBI" id="CHEBI:57692"/>
    </cofactor>
</comment>
<dbReference type="Gene3D" id="3.30.560.10">
    <property type="entry name" value="Glucose Oxidase, domain 3"/>
    <property type="match status" value="1"/>
</dbReference>
<dbReference type="Pfam" id="PF05199">
    <property type="entry name" value="GMC_oxred_C"/>
    <property type="match status" value="1"/>
</dbReference>
<keyword evidence="5 8" id="KW-0274">FAD</keyword>
<keyword evidence="6" id="KW-0560">Oxidoreductase</keyword>
<evidence type="ECO:0000256" key="3">
    <source>
        <dbReference type="ARBA" id="ARBA00022630"/>
    </source>
</evidence>
<dbReference type="Gene3D" id="3.50.50.60">
    <property type="entry name" value="FAD/NAD(P)-binding domain"/>
    <property type="match status" value="1"/>
</dbReference>
<keyword evidence="4" id="KW-0732">Signal</keyword>
<evidence type="ECO:0000256" key="5">
    <source>
        <dbReference type="ARBA" id="ARBA00022827"/>
    </source>
</evidence>
<dbReference type="InterPro" id="IPR036188">
    <property type="entry name" value="FAD/NAD-bd_sf"/>
</dbReference>
<keyword evidence="13" id="KW-1185">Reference proteome</keyword>
<dbReference type="PANTHER" id="PTHR11552">
    <property type="entry name" value="GLUCOSE-METHANOL-CHOLINE GMC OXIDOREDUCTASE"/>
    <property type="match status" value="1"/>
</dbReference>
<evidence type="ECO:0000313" key="12">
    <source>
        <dbReference type="EMBL" id="KAJ8468740.1"/>
    </source>
</evidence>
<evidence type="ECO:0000256" key="1">
    <source>
        <dbReference type="ARBA" id="ARBA00001974"/>
    </source>
</evidence>
<evidence type="ECO:0000256" key="4">
    <source>
        <dbReference type="ARBA" id="ARBA00022729"/>
    </source>
</evidence>
<name>A0AAD7TLA9_9APHY</name>
<evidence type="ECO:0000259" key="11">
    <source>
        <dbReference type="PROSITE" id="PS00624"/>
    </source>
</evidence>
<dbReference type="GO" id="GO:0016614">
    <property type="term" value="F:oxidoreductase activity, acting on CH-OH group of donors"/>
    <property type="evidence" value="ECO:0007669"/>
    <property type="project" value="InterPro"/>
</dbReference>
<dbReference type="Proteomes" id="UP001215151">
    <property type="component" value="Unassembled WGS sequence"/>
</dbReference>
<dbReference type="PANTHER" id="PTHR11552:SF201">
    <property type="entry name" value="GLUCOSE-METHANOL-CHOLINE OXIDOREDUCTASE N-TERMINAL DOMAIN-CONTAINING PROTEIN"/>
    <property type="match status" value="1"/>
</dbReference>
<sequence>MSATIDDVKDKFFDYIICGGGTAGLTLAGRLIEDPHTSVLVLEAGEANIDDMAILRPASYGSHFGKLEYSWNHETVKQKLTGDASHVWQRGKGLGGSSAINFLCYIKPPGADIDDIERLGNPGWNWKNYEKYIQRTEGFIPPSEEVQRALKMNFDTWNLGKNGPLGVAYPPTIDKAELNVQETILNAGIPLAARPMNGDSVGTYFAPCTYDLKTHTRTYSASAFYLPNKNRPNFAVLVSAHVNRVVPASEQDAGFKAESVEFEHQGQVYTVHANKEVILSAGTLKSPQILELSGIGNPNILRKLGITTKVDLPGVGRNVQEHILSAVSFELRDDVEFQTMDILADPETFQQHLDLHPVQSSKGSGIFTTGIIGFTFAKLDQISPRAAAIIKAAEDKVMKNANHYPPGLLEQYKISLERLRDGAGCEFISFPGMCSRPNPPEKGKRYISFYVALNHPFSRGTIHAVSKDPTTDPEFDPHYFEEEVDLQVWVEMIKFARNLRNISPLKEMTTKELNPGPDVQTDEEIAGWLKKIMTTTWHTSSSCSMLPKENGGVVDPQLKVYGTKNLRVVDLSVLPLHIAAHPQSTVYAIAEQAADIIKGSFRP</sequence>
<comment type="caution">
    <text evidence="12">The sequence shown here is derived from an EMBL/GenBank/DDBJ whole genome shotgun (WGS) entry which is preliminary data.</text>
</comment>
<protein>
    <recommendedName>
        <fullName evidence="10 11">Glucose-methanol-choline oxidoreductase N-terminal domain-containing protein</fullName>
    </recommendedName>
</protein>
<feature type="domain" description="Glucose-methanol-choline oxidoreductase N-terminal" evidence="10">
    <location>
        <begin position="91"/>
        <end position="114"/>
    </location>
</feature>
<dbReference type="AlphaFoldDB" id="A0AAD7TLA9"/>